<evidence type="ECO:0000313" key="2">
    <source>
        <dbReference type="EMBL" id="OCT97486.1"/>
    </source>
</evidence>
<feature type="chain" id="PRO_5038090032" description="Secreted protein" evidence="1">
    <location>
        <begin position="25"/>
        <end position="85"/>
    </location>
</feature>
<feature type="signal peptide" evidence="1">
    <location>
        <begin position="1"/>
        <end position="24"/>
    </location>
</feature>
<dbReference type="Proteomes" id="UP000694892">
    <property type="component" value="Chromosome 1S"/>
</dbReference>
<evidence type="ECO:0000256" key="1">
    <source>
        <dbReference type="SAM" id="SignalP"/>
    </source>
</evidence>
<dbReference type="EMBL" id="CM004467">
    <property type="protein sequence ID" value="OCT97486.1"/>
    <property type="molecule type" value="Genomic_DNA"/>
</dbReference>
<name>A0A974I1A8_XENLA</name>
<protein>
    <recommendedName>
        <fullName evidence="4">Secreted protein</fullName>
    </recommendedName>
</protein>
<evidence type="ECO:0008006" key="4">
    <source>
        <dbReference type="Google" id="ProtNLM"/>
    </source>
</evidence>
<accession>A0A974I1A8</accession>
<reference evidence="3" key="1">
    <citation type="journal article" date="2016" name="Nature">
        <title>Genome evolution in the allotetraploid frog Xenopus laevis.</title>
        <authorList>
            <person name="Session A.M."/>
            <person name="Uno Y."/>
            <person name="Kwon T."/>
            <person name="Chapman J.A."/>
            <person name="Toyoda A."/>
            <person name="Takahashi S."/>
            <person name="Fukui A."/>
            <person name="Hikosaka A."/>
            <person name="Suzuki A."/>
            <person name="Kondo M."/>
            <person name="van Heeringen S.J."/>
            <person name="Quigley I."/>
            <person name="Heinz S."/>
            <person name="Ogino H."/>
            <person name="Ochi H."/>
            <person name="Hellsten U."/>
            <person name="Lyons J.B."/>
            <person name="Simakov O."/>
            <person name="Putnam N."/>
            <person name="Stites J."/>
            <person name="Kuroki Y."/>
            <person name="Tanaka T."/>
            <person name="Michiue T."/>
            <person name="Watanabe M."/>
            <person name="Bogdanovic O."/>
            <person name="Lister R."/>
            <person name="Georgiou G."/>
            <person name="Paranjpe S.S."/>
            <person name="van Kruijsbergen I."/>
            <person name="Shu S."/>
            <person name="Carlson J."/>
            <person name="Kinoshita T."/>
            <person name="Ohta Y."/>
            <person name="Mawaribuchi S."/>
            <person name="Jenkins J."/>
            <person name="Grimwood J."/>
            <person name="Schmutz J."/>
            <person name="Mitros T."/>
            <person name="Mozaffari S.V."/>
            <person name="Suzuki Y."/>
            <person name="Haramoto Y."/>
            <person name="Yamamoto T.S."/>
            <person name="Takagi C."/>
            <person name="Heald R."/>
            <person name="Miller K."/>
            <person name="Haudenschild C."/>
            <person name="Kitzman J."/>
            <person name="Nakayama T."/>
            <person name="Izutsu Y."/>
            <person name="Robert J."/>
            <person name="Fortriede J."/>
            <person name="Burns K."/>
            <person name="Lotay V."/>
            <person name="Karimi K."/>
            <person name="Yasuoka Y."/>
            <person name="Dichmann D.S."/>
            <person name="Flajnik M.F."/>
            <person name="Houston D.W."/>
            <person name="Shendure J."/>
            <person name="DuPasquier L."/>
            <person name="Vize P.D."/>
            <person name="Zorn A.M."/>
            <person name="Ito M."/>
            <person name="Marcotte E.M."/>
            <person name="Wallingford J.B."/>
            <person name="Ito Y."/>
            <person name="Asashima M."/>
            <person name="Ueno N."/>
            <person name="Matsuda Y."/>
            <person name="Veenstra G.J."/>
            <person name="Fujiyama A."/>
            <person name="Harland R.M."/>
            <person name="Taira M."/>
            <person name="Rokhsar D.S."/>
        </authorList>
    </citation>
    <scope>NUCLEOTIDE SEQUENCE [LARGE SCALE GENOMIC DNA]</scope>
    <source>
        <strain evidence="3">J</strain>
    </source>
</reference>
<keyword evidence="1" id="KW-0732">Signal</keyword>
<organism evidence="2 3">
    <name type="scientific">Xenopus laevis</name>
    <name type="common">African clawed frog</name>
    <dbReference type="NCBI Taxonomy" id="8355"/>
    <lineage>
        <taxon>Eukaryota</taxon>
        <taxon>Metazoa</taxon>
        <taxon>Chordata</taxon>
        <taxon>Craniata</taxon>
        <taxon>Vertebrata</taxon>
        <taxon>Euteleostomi</taxon>
        <taxon>Amphibia</taxon>
        <taxon>Batrachia</taxon>
        <taxon>Anura</taxon>
        <taxon>Pipoidea</taxon>
        <taxon>Pipidae</taxon>
        <taxon>Xenopodinae</taxon>
        <taxon>Xenopus</taxon>
        <taxon>Xenopus</taxon>
    </lineage>
</organism>
<proteinExistence type="predicted"/>
<gene>
    <name evidence="2" type="ORF">XELAEV_18009713mg</name>
</gene>
<sequence>MSLRAKKSNLCTIVWAGLVSGVGGAIPSKYHFGSNGISNPSIPLIRVCTATQKGIISEQAQKVCKIVPSAKPHLKHAGEISGLIL</sequence>
<evidence type="ECO:0000313" key="3">
    <source>
        <dbReference type="Proteomes" id="UP000694892"/>
    </source>
</evidence>
<dbReference type="AlphaFoldDB" id="A0A974I1A8"/>